<feature type="transmembrane region" description="Helical" evidence="8">
    <location>
        <begin position="289"/>
        <end position="310"/>
    </location>
</feature>
<dbReference type="Proteomes" id="UP000092950">
    <property type="component" value="Chromosome"/>
</dbReference>
<accession>A0A0J6C1G6</accession>
<keyword evidence="6 8" id="KW-1133">Transmembrane helix</keyword>
<dbReference type="KEGG" id="bpdz:BBN53_12015"/>
<dbReference type="SUPFAM" id="SSF81345">
    <property type="entry name" value="ABC transporter involved in vitamin B12 uptake, BtuC"/>
    <property type="match status" value="1"/>
</dbReference>
<evidence type="ECO:0000256" key="3">
    <source>
        <dbReference type="ARBA" id="ARBA00022448"/>
    </source>
</evidence>
<keyword evidence="3" id="KW-0813">Transport</keyword>
<gene>
    <name evidence="9" type="ORF">BBN53_12015</name>
    <name evidence="10" type="ORF">ERS370011_00156</name>
</gene>
<feature type="transmembrane region" description="Helical" evidence="8">
    <location>
        <begin position="40"/>
        <end position="64"/>
    </location>
</feature>
<keyword evidence="5 8" id="KW-0812">Transmembrane</keyword>
<keyword evidence="7 8" id="KW-0472">Membrane</keyword>
<dbReference type="Proteomes" id="UP000053096">
    <property type="component" value="Unassembled WGS sequence"/>
</dbReference>
<feature type="transmembrane region" description="Helical" evidence="8">
    <location>
        <begin position="222"/>
        <end position="251"/>
    </location>
</feature>
<keyword evidence="4" id="KW-1003">Cell membrane</keyword>
<evidence type="ECO:0000256" key="6">
    <source>
        <dbReference type="ARBA" id="ARBA00022989"/>
    </source>
</evidence>
<dbReference type="GO" id="GO:0022857">
    <property type="term" value="F:transmembrane transporter activity"/>
    <property type="evidence" value="ECO:0007669"/>
    <property type="project" value="InterPro"/>
</dbReference>
<reference evidence="9 12" key="2">
    <citation type="submission" date="2016-07" db="EMBL/GenBank/DDBJ databases">
        <title>Complete genome sequences of Bordetella pseudohinzii.</title>
        <authorList>
            <person name="Spilker T."/>
            <person name="Darrah R."/>
            <person name="LiPuma J.J."/>
        </authorList>
    </citation>
    <scope>NUCLEOTIDE SEQUENCE [LARGE SCALE GENOMIC DNA]</scope>
    <source>
        <strain evidence="9 12">HI4681</strain>
    </source>
</reference>
<proteinExistence type="inferred from homology"/>
<dbReference type="AlphaFoldDB" id="A0A0J6C1G6"/>
<accession>A0A0M7C3C3</accession>
<feature type="transmembrane region" description="Helical" evidence="8">
    <location>
        <begin position="129"/>
        <end position="148"/>
    </location>
</feature>
<keyword evidence="12" id="KW-1185">Reference proteome</keyword>
<feature type="transmembrane region" description="Helical" evidence="8">
    <location>
        <begin position="263"/>
        <end position="283"/>
    </location>
</feature>
<dbReference type="GO" id="GO:0033214">
    <property type="term" value="P:siderophore-iron import into cell"/>
    <property type="evidence" value="ECO:0007669"/>
    <property type="project" value="TreeGrafter"/>
</dbReference>
<evidence type="ECO:0000256" key="5">
    <source>
        <dbReference type="ARBA" id="ARBA00022692"/>
    </source>
</evidence>
<dbReference type="Pfam" id="PF01032">
    <property type="entry name" value="FecCD"/>
    <property type="match status" value="1"/>
</dbReference>
<organism evidence="10 11">
    <name type="scientific">Bordetella pseudohinzii</name>
    <dbReference type="NCBI Taxonomy" id="1331258"/>
    <lineage>
        <taxon>Bacteria</taxon>
        <taxon>Pseudomonadati</taxon>
        <taxon>Pseudomonadota</taxon>
        <taxon>Betaproteobacteria</taxon>
        <taxon>Burkholderiales</taxon>
        <taxon>Alcaligenaceae</taxon>
        <taxon>Bordetella</taxon>
    </lineage>
</organism>
<dbReference type="GO" id="GO:0005886">
    <property type="term" value="C:plasma membrane"/>
    <property type="evidence" value="ECO:0007669"/>
    <property type="project" value="UniProtKB-SubCell"/>
</dbReference>
<evidence type="ECO:0000256" key="1">
    <source>
        <dbReference type="ARBA" id="ARBA00004651"/>
    </source>
</evidence>
<sequence length="316" mass="34816">MTRVDNRYWLWALVIAAALTFIFVQSGFDFEYVIPKRLNRLGAIVIGGVCVAVSSIVFQTIAGNRILTPAVMGYEAVYLLLQSLLTLVLGGHGLIAIGRNESFFLSIILMLAYSWAVHRYFFKDTRRNVYFLLLLGLVLTMLFGTMIQFIQLKISPGDFGIVQGFIYASFNRAQPEQLAYAALLVVAIAIVLAKTLPSLDVLALGREQSLSLGLDYKRSVRLYLSLIAALVAVSTSLIGPTAFMGIFVANITYSMTKSTWHRLTLPTGCAVAVGIFIVAQLLVEHVFNYTTTVSILVNLVCGAYFLMLMVRTRGNA</sequence>
<dbReference type="RefSeq" id="WP_043211574.1">
    <property type="nucleotide sequence ID" value="NZ_CAJGUP010000122.1"/>
</dbReference>
<evidence type="ECO:0000256" key="8">
    <source>
        <dbReference type="SAM" id="Phobius"/>
    </source>
</evidence>
<comment type="subcellular location">
    <subcellularLocation>
        <location evidence="1">Cell membrane</location>
        <topology evidence="1">Multi-pass membrane protein</topology>
    </subcellularLocation>
</comment>
<evidence type="ECO:0000313" key="9">
    <source>
        <dbReference type="EMBL" id="ANY16557.1"/>
    </source>
</evidence>
<feature type="transmembrane region" description="Helical" evidence="8">
    <location>
        <begin position="76"/>
        <end position="97"/>
    </location>
</feature>
<feature type="transmembrane region" description="Helical" evidence="8">
    <location>
        <begin position="103"/>
        <end position="122"/>
    </location>
</feature>
<dbReference type="InterPro" id="IPR000522">
    <property type="entry name" value="ABC_transptr_permease_BtuC"/>
</dbReference>
<dbReference type="InterPro" id="IPR037294">
    <property type="entry name" value="ABC_BtuC-like"/>
</dbReference>
<protein>
    <submittedName>
        <fullName evidence="9">Iron ABC transporter permease</fullName>
    </submittedName>
    <submittedName>
        <fullName evidence="10">Iron-hydroxamate transporter permease subunit</fullName>
    </submittedName>
</protein>
<evidence type="ECO:0000313" key="10">
    <source>
        <dbReference type="EMBL" id="CUI32805.1"/>
    </source>
</evidence>
<dbReference type="Gene3D" id="1.10.3470.10">
    <property type="entry name" value="ABC transporter involved in vitamin B12 uptake, BtuC"/>
    <property type="match status" value="1"/>
</dbReference>
<evidence type="ECO:0000256" key="4">
    <source>
        <dbReference type="ARBA" id="ARBA00022475"/>
    </source>
</evidence>
<dbReference type="PANTHER" id="PTHR30472">
    <property type="entry name" value="FERRIC ENTEROBACTIN TRANSPORT SYSTEM PERMEASE PROTEIN"/>
    <property type="match status" value="1"/>
</dbReference>
<feature type="transmembrane region" description="Helical" evidence="8">
    <location>
        <begin position="9"/>
        <end position="28"/>
    </location>
</feature>
<name>A0A0J6C1G6_9BORD</name>
<reference evidence="10 11" key="1">
    <citation type="submission" date="2015-09" db="EMBL/GenBank/DDBJ databases">
        <authorList>
            <person name="Jackson K.R."/>
            <person name="Lunt B.L."/>
            <person name="Fisher J.N.B."/>
            <person name="Gardner A.V."/>
            <person name="Bailey M.E."/>
            <person name="Deus L.M."/>
            <person name="Earl A.S."/>
            <person name="Gibby P.D."/>
            <person name="Hartmann K.A."/>
            <person name="Liu J.E."/>
            <person name="Manci A.M."/>
            <person name="Nielsen D.A."/>
            <person name="Solomon M.B."/>
            <person name="Breakwell D.P."/>
            <person name="Burnett S.H."/>
            <person name="Grose J.H."/>
        </authorList>
    </citation>
    <scope>NUCLEOTIDE SEQUENCE [LARGE SCALE GENOMIC DNA]</scope>
    <source>
        <strain evidence="10 11">2789STDY5608636</strain>
    </source>
</reference>
<comment type="similarity">
    <text evidence="2">Belongs to the binding-protein-dependent transport system permease family. FecCD subfamily.</text>
</comment>
<evidence type="ECO:0000256" key="2">
    <source>
        <dbReference type="ARBA" id="ARBA00007935"/>
    </source>
</evidence>
<evidence type="ECO:0000313" key="12">
    <source>
        <dbReference type="Proteomes" id="UP000092950"/>
    </source>
</evidence>
<evidence type="ECO:0000256" key="7">
    <source>
        <dbReference type="ARBA" id="ARBA00023136"/>
    </source>
</evidence>
<dbReference type="OrthoDB" id="9796260at2"/>
<dbReference type="PANTHER" id="PTHR30472:SF19">
    <property type="entry name" value="PETROBACTIN IMPORT SYSTEM PERMEASE PROTEIN YCLO"/>
    <property type="match status" value="1"/>
</dbReference>
<evidence type="ECO:0000313" key="11">
    <source>
        <dbReference type="Proteomes" id="UP000053096"/>
    </source>
</evidence>
<dbReference type="EMBL" id="CP016440">
    <property type="protein sequence ID" value="ANY16557.1"/>
    <property type="molecule type" value="Genomic_DNA"/>
</dbReference>
<dbReference type="EMBL" id="CYTV01000001">
    <property type="protein sequence ID" value="CUI32805.1"/>
    <property type="molecule type" value="Genomic_DNA"/>
</dbReference>